<sequence length="187" mass="21521">MQRLSIDSSASKLHSYGGRKDDIHDHDDLKHKESLSSPPLSSSSSTANYDDDELKDFKPRRLSLQSPTHQNGEKLVHFIPVLTLICFIILYLSSHAPSQSGSFSNRNKTIFNVFNCFLIGFQMFSDLAQFNGFMRRSKHLGTLQIRFILSVSNLKCIPLIIVVSSIRFRRRWRNLQVNDQFRRSGYP</sequence>
<dbReference type="PANTHER" id="PTHR35297:SF2">
    <property type="entry name" value="PROTEIN, PUTATIVE-RELATED"/>
    <property type="match status" value="1"/>
</dbReference>
<evidence type="ECO:0000256" key="2">
    <source>
        <dbReference type="SAM" id="Phobius"/>
    </source>
</evidence>
<feature type="compositionally biased region" description="Basic and acidic residues" evidence="1">
    <location>
        <begin position="18"/>
        <end position="34"/>
    </location>
</feature>
<feature type="region of interest" description="Disordered" evidence="1">
    <location>
        <begin position="1"/>
        <end position="50"/>
    </location>
</feature>
<feature type="transmembrane region" description="Helical" evidence="2">
    <location>
        <begin position="75"/>
        <end position="92"/>
    </location>
</feature>
<keyword evidence="2" id="KW-0472">Membrane</keyword>
<proteinExistence type="predicted"/>
<dbReference type="Proteomes" id="UP001295469">
    <property type="component" value="Chromosome C04"/>
</dbReference>
<name>A0A816JC06_BRANA</name>
<organism evidence="3">
    <name type="scientific">Brassica napus</name>
    <name type="common">Rape</name>
    <dbReference type="NCBI Taxonomy" id="3708"/>
    <lineage>
        <taxon>Eukaryota</taxon>
        <taxon>Viridiplantae</taxon>
        <taxon>Streptophyta</taxon>
        <taxon>Embryophyta</taxon>
        <taxon>Tracheophyta</taxon>
        <taxon>Spermatophyta</taxon>
        <taxon>Magnoliopsida</taxon>
        <taxon>eudicotyledons</taxon>
        <taxon>Gunneridae</taxon>
        <taxon>Pentapetalae</taxon>
        <taxon>rosids</taxon>
        <taxon>malvids</taxon>
        <taxon>Brassicales</taxon>
        <taxon>Brassicaceae</taxon>
        <taxon>Brassiceae</taxon>
        <taxon>Brassica</taxon>
    </lineage>
</organism>
<feature type="compositionally biased region" description="Polar residues" evidence="1">
    <location>
        <begin position="1"/>
        <end position="12"/>
    </location>
</feature>
<evidence type="ECO:0000313" key="3">
    <source>
        <dbReference type="EMBL" id="CAF1816169.1"/>
    </source>
</evidence>
<gene>
    <name evidence="3" type="ORF">DARMORV10_C04P12710.1</name>
</gene>
<feature type="transmembrane region" description="Helical" evidence="2">
    <location>
        <begin position="113"/>
        <end position="133"/>
    </location>
</feature>
<feature type="transmembrane region" description="Helical" evidence="2">
    <location>
        <begin position="145"/>
        <end position="166"/>
    </location>
</feature>
<dbReference type="AlphaFoldDB" id="A0A816JC06"/>
<dbReference type="EMBL" id="HG994368">
    <property type="protein sequence ID" value="CAF1816169.1"/>
    <property type="molecule type" value="Genomic_DNA"/>
</dbReference>
<keyword evidence="2" id="KW-1133">Transmembrane helix</keyword>
<evidence type="ECO:0000256" key="1">
    <source>
        <dbReference type="SAM" id="MobiDB-lite"/>
    </source>
</evidence>
<accession>A0A816JC06</accession>
<reference evidence="3" key="1">
    <citation type="submission" date="2021-01" db="EMBL/GenBank/DDBJ databases">
        <authorList>
            <consortium name="Genoscope - CEA"/>
            <person name="William W."/>
        </authorList>
    </citation>
    <scope>NUCLEOTIDE SEQUENCE</scope>
</reference>
<keyword evidence="2" id="KW-0812">Transmembrane</keyword>
<dbReference type="PANTHER" id="PTHR35297">
    <property type="entry name" value="PROTEIN, PUTATIVE-RELATED"/>
    <property type="match status" value="1"/>
</dbReference>
<protein>
    <submittedName>
        <fullName evidence="3">(rape) hypothetical protein</fullName>
    </submittedName>
</protein>
<feature type="compositionally biased region" description="Low complexity" evidence="1">
    <location>
        <begin position="35"/>
        <end position="45"/>
    </location>
</feature>